<keyword evidence="2" id="KW-0808">Transferase</keyword>
<dbReference type="AlphaFoldDB" id="S2W2J3"/>
<dbReference type="OrthoDB" id="3657271at2"/>
<dbReference type="PATRIC" id="fig|883161.3.peg.24"/>
<feature type="domain" description="Glycosyl transferase family 1" evidence="3">
    <location>
        <begin position="203"/>
        <end position="359"/>
    </location>
</feature>
<evidence type="ECO:0000259" key="3">
    <source>
        <dbReference type="Pfam" id="PF00534"/>
    </source>
</evidence>
<dbReference type="STRING" id="883161.HMPREF9306_00026"/>
<accession>S2W2J3</accession>
<protein>
    <recommendedName>
        <fullName evidence="7">Glycosyltransferase subfamily 4-like N-terminal domain-containing protein</fullName>
    </recommendedName>
</protein>
<evidence type="ECO:0008006" key="7">
    <source>
        <dbReference type="Google" id="ProtNLM"/>
    </source>
</evidence>
<keyword evidence="6" id="KW-1185">Reference proteome</keyword>
<dbReference type="PANTHER" id="PTHR45947:SF3">
    <property type="entry name" value="SULFOQUINOVOSYL TRANSFERASE SQD2"/>
    <property type="match status" value="1"/>
</dbReference>
<dbReference type="GO" id="GO:1901137">
    <property type="term" value="P:carbohydrate derivative biosynthetic process"/>
    <property type="evidence" value="ECO:0007669"/>
    <property type="project" value="UniProtKB-ARBA"/>
</dbReference>
<proteinExistence type="predicted"/>
<dbReference type="EMBL" id="AGZR01000001">
    <property type="protein sequence ID" value="EPD33993.1"/>
    <property type="molecule type" value="Genomic_DNA"/>
</dbReference>
<feature type="domain" description="Glycosyltransferase subfamily 4-like N-terminal" evidence="4">
    <location>
        <begin position="23"/>
        <end position="187"/>
    </location>
</feature>
<dbReference type="Proteomes" id="UP000014417">
    <property type="component" value="Unassembled WGS sequence"/>
</dbReference>
<evidence type="ECO:0000256" key="1">
    <source>
        <dbReference type="ARBA" id="ARBA00022676"/>
    </source>
</evidence>
<reference evidence="5 6" key="1">
    <citation type="submission" date="2013-04" db="EMBL/GenBank/DDBJ databases">
        <title>The Genome Sequence of Propionimicrobium lymphophilum ACS-093-V-SCH5.</title>
        <authorList>
            <consortium name="The Broad Institute Genomics Platform"/>
            <person name="Earl A."/>
            <person name="Ward D."/>
            <person name="Feldgarden M."/>
            <person name="Gevers D."/>
            <person name="Saerens B."/>
            <person name="Vaneechoutte M."/>
            <person name="Walker B."/>
            <person name="Young S."/>
            <person name="Zeng Q."/>
            <person name="Gargeya S."/>
            <person name="Fitzgerald M."/>
            <person name="Haas B."/>
            <person name="Abouelleil A."/>
            <person name="Allen A.W."/>
            <person name="Alvarado L."/>
            <person name="Arachchi H.M."/>
            <person name="Berlin A.M."/>
            <person name="Chapman S.B."/>
            <person name="Gainer-Dewar J."/>
            <person name="Goldberg J."/>
            <person name="Griggs A."/>
            <person name="Gujja S."/>
            <person name="Hansen M."/>
            <person name="Howarth C."/>
            <person name="Imamovic A."/>
            <person name="Ireland A."/>
            <person name="Larimer J."/>
            <person name="McCowan C."/>
            <person name="Murphy C."/>
            <person name="Pearson M."/>
            <person name="Poon T.W."/>
            <person name="Priest M."/>
            <person name="Roberts A."/>
            <person name="Saif S."/>
            <person name="Shea T."/>
            <person name="Sisk P."/>
            <person name="Sykes S."/>
            <person name="Wortman J."/>
            <person name="Nusbaum C."/>
            <person name="Birren B."/>
        </authorList>
    </citation>
    <scope>NUCLEOTIDE SEQUENCE [LARGE SCALE GENOMIC DNA]</scope>
    <source>
        <strain evidence="5 6">ACS-093-V-SCH5</strain>
    </source>
</reference>
<sequence>MSDMKALIATRIYAPEAAAASFRLQALAKALSDRGDKVAVLTSQTPDRGSDAEFDAEANYGIRRAPVLRDKTGYVRGYVQYMSFDIPLVFRLLTVRKPDVIVNEPPPTTGFVSGLVSKIRRIPNVYYAADIWSDAAASTGAPSFVVKLLTMLESLAFRMATCVIAINDGVAERAKELGAKNVRIVVNGIDTDTFSLEGAIAEEAPKDPYFLYAGTASEWQGADIFIKALRKLWDTDPKTKLVFLGQGTAFSKLKELAQGDERIIFHSSVPPEEAANWQRGATAALVSIIPGIGYDFAYPTKLFAALSCGTPVLYTGPGPAFKDVRKHDLGEAADYNVDSVASAMKSLLDKRKDPKKLREWVTKNRSLKKTGEEAANVVVAISS</sequence>
<keyword evidence="1" id="KW-0328">Glycosyltransferase</keyword>
<dbReference type="InterPro" id="IPR001296">
    <property type="entry name" value="Glyco_trans_1"/>
</dbReference>
<dbReference type="InterPro" id="IPR028098">
    <property type="entry name" value="Glyco_trans_4-like_N"/>
</dbReference>
<dbReference type="SUPFAM" id="SSF53756">
    <property type="entry name" value="UDP-Glycosyltransferase/glycogen phosphorylase"/>
    <property type="match status" value="1"/>
</dbReference>
<gene>
    <name evidence="5" type="ORF">HMPREF9306_00026</name>
</gene>
<dbReference type="Gene3D" id="3.40.50.2000">
    <property type="entry name" value="Glycogen Phosphorylase B"/>
    <property type="match status" value="2"/>
</dbReference>
<dbReference type="InterPro" id="IPR050194">
    <property type="entry name" value="Glycosyltransferase_grp1"/>
</dbReference>
<dbReference type="Pfam" id="PF13579">
    <property type="entry name" value="Glyco_trans_4_4"/>
    <property type="match status" value="1"/>
</dbReference>
<evidence type="ECO:0000313" key="5">
    <source>
        <dbReference type="EMBL" id="EPD33993.1"/>
    </source>
</evidence>
<dbReference type="CDD" id="cd03794">
    <property type="entry name" value="GT4_WbuB-like"/>
    <property type="match status" value="1"/>
</dbReference>
<evidence type="ECO:0000256" key="2">
    <source>
        <dbReference type="ARBA" id="ARBA00022679"/>
    </source>
</evidence>
<organism evidence="5 6">
    <name type="scientific">Propionimicrobium lymphophilum ACS-093-V-SCH5</name>
    <dbReference type="NCBI Taxonomy" id="883161"/>
    <lineage>
        <taxon>Bacteria</taxon>
        <taxon>Bacillati</taxon>
        <taxon>Actinomycetota</taxon>
        <taxon>Actinomycetes</taxon>
        <taxon>Propionibacteriales</taxon>
        <taxon>Propionibacteriaceae</taxon>
        <taxon>Propionimicrobium</taxon>
    </lineage>
</organism>
<comment type="caution">
    <text evidence="5">The sequence shown here is derived from an EMBL/GenBank/DDBJ whole genome shotgun (WGS) entry which is preliminary data.</text>
</comment>
<evidence type="ECO:0000259" key="4">
    <source>
        <dbReference type="Pfam" id="PF13579"/>
    </source>
</evidence>
<name>S2W2J3_9ACTN</name>
<dbReference type="PANTHER" id="PTHR45947">
    <property type="entry name" value="SULFOQUINOVOSYL TRANSFERASE SQD2"/>
    <property type="match status" value="1"/>
</dbReference>
<dbReference type="Pfam" id="PF00534">
    <property type="entry name" value="Glycos_transf_1"/>
    <property type="match status" value="1"/>
</dbReference>
<evidence type="ECO:0000313" key="6">
    <source>
        <dbReference type="Proteomes" id="UP000014417"/>
    </source>
</evidence>
<dbReference type="GO" id="GO:0016758">
    <property type="term" value="F:hexosyltransferase activity"/>
    <property type="evidence" value="ECO:0007669"/>
    <property type="project" value="TreeGrafter"/>
</dbReference>
<dbReference type="HOGENOM" id="CLU_009583_11_1_11"/>